<name>A0A6S6UFQ1_9GAMM</name>
<dbReference type="AlphaFoldDB" id="A0A6S6UFQ1"/>
<keyword evidence="3" id="KW-1133">Transmembrane helix</keyword>
<dbReference type="InterPro" id="IPR010044">
    <property type="entry name" value="MTAP"/>
</dbReference>
<protein>
    <submittedName>
        <fullName evidence="4">5'-methylthioadenosine phosphorylase (EC)</fullName>
        <ecNumber evidence="4">2.4.2.28</ecNumber>
    </submittedName>
</protein>
<evidence type="ECO:0000256" key="3">
    <source>
        <dbReference type="SAM" id="Phobius"/>
    </source>
</evidence>
<dbReference type="Gene3D" id="3.40.50.1580">
    <property type="entry name" value="Nucleoside phosphorylase domain"/>
    <property type="match status" value="1"/>
</dbReference>
<dbReference type="InterPro" id="IPR035994">
    <property type="entry name" value="Nucleoside_phosphorylase_sf"/>
</dbReference>
<evidence type="ECO:0000256" key="1">
    <source>
        <dbReference type="ARBA" id="ARBA00022676"/>
    </source>
</evidence>
<feature type="transmembrane region" description="Helical" evidence="3">
    <location>
        <begin position="34"/>
        <end position="58"/>
    </location>
</feature>
<keyword evidence="3" id="KW-0472">Membrane</keyword>
<dbReference type="GO" id="GO:0009116">
    <property type="term" value="P:nucleoside metabolic process"/>
    <property type="evidence" value="ECO:0007669"/>
    <property type="project" value="InterPro"/>
</dbReference>
<dbReference type="PANTHER" id="PTHR42679">
    <property type="entry name" value="S-METHYL-5'-THIOADENOSINE PHOSPHORYLASE"/>
    <property type="match status" value="1"/>
</dbReference>
<dbReference type="GO" id="GO:0005829">
    <property type="term" value="C:cytosol"/>
    <property type="evidence" value="ECO:0007669"/>
    <property type="project" value="TreeGrafter"/>
</dbReference>
<dbReference type="PANTHER" id="PTHR42679:SF2">
    <property type="entry name" value="S-METHYL-5'-THIOADENOSINE PHOSPHORYLASE"/>
    <property type="match status" value="1"/>
</dbReference>
<dbReference type="GO" id="GO:0019509">
    <property type="term" value="P:L-methionine salvage from methylthioadenosine"/>
    <property type="evidence" value="ECO:0007669"/>
    <property type="project" value="TreeGrafter"/>
</dbReference>
<accession>A0A6S6UFQ1</accession>
<dbReference type="EMBL" id="CACVAT010000637">
    <property type="protein sequence ID" value="CAA6830838.1"/>
    <property type="molecule type" value="Genomic_DNA"/>
</dbReference>
<evidence type="ECO:0000313" key="4">
    <source>
        <dbReference type="EMBL" id="CAA6830838.1"/>
    </source>
</evidence>
<gene>
    <name evidence="4" type="ORF">HELGO_WM66462</name>
</gene>
<dbReference type="EC" id="2.4.2.28" evidence="4"/>
<sequence>MFIARHGSTHNIPPHKVNYRANIWALRSLGVSKVIAIAAVGAGGAVSVLISSMATVMAKHIESKKVELVIEKDGQKIDIKGPAKEIQATLEKIYS</sequence>
<dbReference type="GO" id="GO:0017061">
    <property type="term" value="F:S-methyl-5-thioadenosine phosphorylase activity"/>
    <property type="evidence" value="ECO:0007669"/>
    <property type="project" value="UniProtKB-EC"/>
</dbReference>
<organism evidence="4">
    <name type="scientific">uncultured Thiotrichaceae bacterium</name>
    <dbReference type="NCBI Taxonomy" id="298394"/>
    <lineage>
        <taxon>Bacteria</taxon>
        <taxon>Pseudomonadati</taxon>
        <taxon>Pseudomonadota</taxon>
        <taxon>Gammaproteobacteria</taxon>
        <taxon>Thiotrichales</taxon>
        <taxon>Thiotrichaceae</taxon>
        <taxon>environmental samples</taxon>
    </lineage>
</organism>
<dbReference type="SUPFAM" id="SSF53167">
    <property type="entry name" value="Purine and uridine phosphorylases"/>
    <property type="match status" value="1"/>
</dbReference>
<reference evidence="4" key="1">
    <citation type="submission" date="2020-01" db="EMBL/GenBank/DDBJ databases">
        <authorList>
            <person name="Meier V. D."/>
            <person name="Meier V D."/>
        </authorList>
    </citation>
    <scope>NUCLEOTIDE SEQUENCE</scope>
    <source>
        <strain evidence="4">HLG_WM_MAG_09</strain>
    </source>
</reference>
<keyword evidence="2 4" id="KW-0808">Transferase</keyword>
<keyword evidence="1 4" id="KW-0328">Glycosyltransferase</keyword>
<evidence type="ECO:0000256" key="2">
    <source>
        <dbReference type="ARBA" id="ARBA00022679"/>
    </source>
</evidence>
<keyword evidence="3" id="KW-0812">Transmembrane</keyword>
<proteinExistence type="predicted"/>